<sequence>MTNEVKGCDGPPPFASSPSRHDTMQIHAATSGKLVGGGGKVRRGPGIGVRFPEEKIGGRKLTPSLLRDFNNCIDHSSLLDLKSVGSTMSWSNRSVGARRIACRLDRALINQSWLDKFSDSYVSYGDKFHSDHTQLTIFTEEAVAGGPKPFRYFSMWAQHDNFLPTVEQAWQSQVLGSPLFVLYQKLRAVKAALKVWNRMEFGEIHHKVESATKVFHIAQEKLDVDPMNDDYAEKEKQAREDYLQSLCMEDSYAKQRAKQHWLMQTDDNTCFFYASIKGRRMMNTIRRCKLPDGSVTDDVHKIKDHALAFYFSLLNQQQNYGTPDIQASRVDLKKAFDVRNGWVEGSDLEGGG</sequence>
<evidence type="ECO:0000313" key="3">
    <source>
        <dbReference type="Proteomes" id="UP000652761"/>
    </source>
</evidence>
<dbReference type="Gene3D" id="3.60.10.10">
    <property type="entry name" value="Endonuclease/exonuclease/phosphatase"/>
    <property type="match status" value="1"/>
</dbReference>
<proteinExistence type="predicted"/>
<evidence type="ECO:0000256" key="1">
    <source>
        <dbReference type="SAM" id="MobiDB-lite"/>
    </source>
</evidence>
<keyword evidence="3" id="KW-1185">Reference proteome</keyword>
<comment type="caution">
    <text evidence="2">The sequence shown here is derived from an EMBL/GenBank/DDBJ whole genome shotgun (WGS) entry which is preliminary data.</text>
</comment>
<gene>
    <name evidence="2" type="ORF">Taro_032143</name>
</gene>
<accession>A0A843W119</accession>
<dbReference type="OrthoDB" id="685803at2759"/>
<feature type="region of interest" description="Disordered" evidence="1">
    <location>
        <begin position="1"/>
        <end position="21"/>
    </location>
</feature>
<dbReference type="InterPro" id="IPR036691">
    <property type="entry name" value="Endo/exonu/phosph_ase_sf"/>
</dbReference>
<dbReference type="PANTHER" id="PTHR33710">
    <property type="entry name" value="BNAC02G09200D PROTEIN"/>
    <property type="match status" value="1"/>
</dbReference>
<dbReference type="AlphaFoldDB" id="A0A843W119"/>
<dbReference type="SUPFAM" id="SSF56219">
    <property type="entry name" value="DNase I-like"/>
    <property type="match status" value="1"/>
</dbReference>
<organism evidence="2 3">
    <name type="scientific">Colocasia esculenta</name>
    <name type="common">Wild taro</name>
    <name type="synonym">Arum esculentum</name>
    <dbReference type="NCBI Taxonomy" id="4460"/>
    <lineage>
        <taxon>Eukaryota</taxon>
        <taxon>Viridiplantae</taxon>
        <taxon>Streptophyta</taxon>
        <taxon>Embryophyta</taxon>
        <taxon>Tracheophyta</taxon>
        <taxon>Spermatophyta</taxon>
        <taxon>Magnoliopsida</taxon>
        <taxon>Liliopsida</taxon>
        <taxon>Araceae</taxon>
        <taxon>Aroideae</taxon>
        <taxon>Colocasieae</taxon>
        <taxon>Colocasia</taxon>
    </lineage>
</organism>
<name>A0A843W119_COLES</name>
<dbReference type="EMBL" id="NMUH01002349">
    <property type="protein sequence ID" value="MQL99420.1"/>
    <property type="molecule type" value="Genomic_DNA"/>
</dbReference>
<evidence type="ECO:0000313" key="2">
    <source>
        <dbReference type="EMBL" id="MQL99420.1"/>
    </source>
</evidence>
<reference evidence="2" key="1">
    <citation type="submission" date="2017-07" db="EMBL/GenBank/DDBJ databases">
        <title>Taro Niue Genome Assembly and Annotation.</title>
        <authorList>
            <person name="Atibalentja N."/>
            <person name="Keating K."/>
            <person name="Fields C.J."/>
        </authorList>
    </citation>
    <scope>NUCLEOTIDE SEQUENCE</scope>
    <source>
        <strain evidence="2">Niue_2</strain>
        <tissue evidence="2">Leaf</tissue>
    </source>
</reference>
<dbReference type="Proteomes" id="UP000652761">
    <property type="component" value="Unassembled WGS sequence"/>
</dbReference>
<protein>
    <submittedName>
        <fullName evidence="2">Uncharacterized protein</fullName>
    </submittedName>
</protein>
<dbReference type="PANTHER" id="PTHR33710:SF71">
    <property type="entry name" value="ENDONUCLEASE_EXONUCLEASE_PHOSPHATASE DOMAIN-CONTAINING PROTEIN"/>
    <property type="match status" value="1"/>
</dbReference>